<keyword evidence="2" id="KW-1185">Reference proteome</keyword>
<evidence type="ECO:0000313" key="2">
    <source>
        <dbReference type="Proteomes" id="UP001341840"/>
    </source>
</evidence>
<evidence type="ECO:0000313" key="1">
    <source>
        <dbReference type="EMBL" id="MED6119266.1"/>
    </source>
</evidence>
<proteinExistence type="predicted"/>
<dbReference type="Proteomes" id="UP001341840">
    <property type="component" value="Unassembled WGS sequence"/>
</dbReference>
<sequence>MDLNGYKKSGVVFPSFIRCKFKIEERYKYSQEQAQAIAYIFGDKKDSHEVLFKRGSRQMDREDFGVLLPGNEPSDYVMEMMAFKTAWTQYQLQEISIWFLPVYFSDYVLRGDVSQEEVFSMFKDEWLPKPKGLRYATALDHIIRIGFLQVNVLGQRPPLQDWGPEFVLGIPNMGNSMDTAMDLVMDFVNELKGEVTTLARKYWDDRRSIPYAAPPN</sequence>
<dbReference type="EMBL" id="JASCZI010030232">
    <property type="protein sequence ID" value="MED6119266.1"/>
    <property type="molecule type" value="Genomic_DNA"/>
</dbReference>
<name>A0ABU6R4C3_9FABA</name>
<gene>
    <name evidence="1" type="ORF">PIB30_010191</name>
</gene>
<accession>A0ABU6R4C3</accession>
<organism evidence="1 2">
    <name type="scientific">Stylosanthes scabra</name>
    <dbReference type="NCBI Taxonomy" id="79078"/>
    <lineage>
        <taxon>Eukaryota</taxon>
        <taxon>Viridiplantae</taxon>
        <taxon>Streptophyta</taxon>
        <taxon>Embryophyta</taxon>
        <taxon>Tracheophyta</taxon>
        <taxon>Spermatophyta</taxon>
        <taxon>Magnoliopsida</taxon>
        <taxon>eudicotyledons</taxon>
        <taxon>Gunneridae</taxon>
        <taxon>Pentapetalae</taxon>
        <taxon>rosids</taxon>
        <taxon>fabids</taxon>
        <taxon>Fabales</taxon>
        <taxon>Fabaceae</taxon>
        <taxon>Papilionoideae</taxon>
        <taxon>50 kb inversion clade</taxon>
        <taxon>dalbergioids sensu lato</taxon>
        <taxon>Dalbergieae</taxon>
        <taxon>Pterocarpus clade</taxon>
        <taxon>Stylosanthes</taxon>
    </lineage>
</organism>
<comment type="caution">
    <text evidence="1">The sequence shown here is derived from an EMBL/GenBank/DDBJ whole genome shotgun (WGS) entry which is preliminary data.</text>
</comment>
<protein>
    <submittedName>
        <fullName evidence="1">Uncharacterized protein</fullName>
    </submittedName>
</protein>
<reference evidence="1 2" key="1">
    <citation type="journal article" date="2023" name="Plants (Basel)">
        <title>Bridging the Gap: Combining Genomics and Transcriptomics Approaches to Understand Stylosanthes scabra, an Orphan Legume from the Brazilian Caatinga.</title>
        <authorList>
            <person name="Ferreira-Neto J.R.C."/>
            <person name="da Silva M.D."/>
            <person name="Binneck E."/>
            <person name="de Melo N.F."/>
            <person name="da Silva R.H."/>
            <person name="de Melo A.L.T.M."/>
            <person name="Pandolfi V."/>
            <person name="Bustamante F.O."/>
            <person name="Brasileiro-Vidal A.C."/>
            <person name="Benko-Iseppon A.M."/>
        </authorList>
    </citation>
    <scope>NUCLEOTIDE SEQUENCE [LARGE SCALE GENOMIC DNA]</scope>
    <source>
        <tissue evidence="1">Leaves</tissue>
    </source>
</reference>